<organism evidence="1">
    <name type="scientific">uncultured microorganism</name>
    <dbReference type="NCBI Taxonomy" id="358574"/>
    <lineage>
        <taxon>unclassified sequences</taxon>
        <taxon>environmental samples</taxon>
    </lineage>
</organism>
<evidence type="ECO:0000313" key="1">
    <source>
        <dbReference type="EMBL" id="BAM15207.1"/>
    </source>
</evidence>
<accession>I2FJM2</accession>
<dbReference type="AlphaFoldDB" id="I2FJM2"/>
<sequence>MFSSSAWMQATALSSLIIPRASEKSSSLIFSPPVDSAMNISPKDVTPNSQRRESESMFFVTPPLIPKSIIDLRFASLSFSLNDDLSTVGGIVLGCSMTVVVPPAAAEHDPVYQSSFFTIPGSLKCTCTSIPAGMVNAPFASMRRSGSAEVIFFAIRSIFPLLI</sequence>
<name>I2FJM2_9ZZZZ</name>
<dbReference type="EMBL" id="AB716320">
    <property type="protein sequence ID" value="BAM15207.1"/>
    <property type="molecule type" value="Genomic_DNA"/>
</dbReference>
<reference evidence="1" key="1">
    <citation type="submission" date="2012-05" db="EMBL/GenBank/DDBJ databases">
        <title>Distribution of dehalogenation activities and characterization of organohalide-responsive genes in marine subsurface sediments of the Nankai Trough plate-subduction zone.</title>
        <authorList>
            <person name="Futagami T."/>
            <person name="Morono Y."/>
            <person name="Terada T."/>
            <person name="Kaksonen A.H."/>
            <person name="Inagaki F."/>
        </authorList>
    </citation>
    <scope>NUCLEOTIDE SEQUENCE</scope>
</reference>
<protein>
    <submittedName>
        <fullName evidence="1">Uncharacterized protein</fullName>
    </submittedName>
</protein>
<proteinExistence type="predicted"/>